<dbReference type="InterPro" id="IPR051010">
    <property type="entry name" value="BCAA_transport"/>
</dbReference>
<dbReference type="EMBL" id="QQZY01000002">
    <property type="protein sequence ID" value="RDI75265.1"/>
    <property type="molecule type" value="Genomic_DNA"/>
</dbReference>
<name>A0A7M2YYN2_9ACTN</name>
<dbReference type="Gene3D" id="3.40.50.2300">
    <property type="match status" value="2"/>
</dbReference>
<comment type="similarity">
    <text evidence="1">Belongs to the leucine-binding protein family.</text>
</comment>
<dbReference type="Pfam" id="PF13458">
    <property type="entry name" value="Peripla_BP_6"/>
    <property type="match status" value="1"/>
</dbReference>
<evidence type="ECO:0000259" key="3">
    <source>
        <dbReference type="Pfam" id="PF13458"/>
    </source>
</evidence>
<organism evidence="4 5">
    <name type="scientific">Gaiella occulta</name>
    <dbReference type="NCBI Taxonomy" id="1002870"/>
    <lineage>
        <taxon>Bacteria</taxon>
        <taxon>Bacillati</taxon>
        <taxon>Actinomycetota</taxon>
        <taxon>Thermoleophilia</taxon>
        <taxon>Gaiellales</taxon>
        <taxon>Gaiellaceae</taxon>
        <taxon>Gaiella</taxon>
    </lineage>
</organism>
<proteinExistence type="inferred from homology"/>
<evidence type="ECO:0000256" key="1">
    <source>
        <dbReference type="ARBA" id="ARBA00010062"/>
    </source>
</evidence>
<evidence type="ECO:0000256" key="2">
    <source>
        <dbReference type="ARBA" id="ARBA00022729"/>
    </source>
</evidence>
<dbReference type="PANTHER" id="PTHR30483:SF6">
    <property type="entry name" value="PERIPLASMIC BINDING PROTEIN OF ABC TRANSPORTER FOR NATURAL AMINO ACIDS"/>
    <property type="match status" value="1"/>
</dbReference>
<dbReference type="Proteomes" id="UP000254134">
    <property type="component" value="Unassembled WGS sequence"/>
</dbReference>
<keyword evidence="2" id="KW-0732">Signal</keyword>
<dbReference type="AlphaFoldDB" id="A0A7M2YYN2"/>
<comment type="caution">
    <text evidence="4">The sequence shown here is derived from an EMBL/GenBank/DDBJ whole genome shotgun (WGS) entry which is preliminary data.</text>
</comment>
<dbReference type="OrthoDB" id="7337537at2"/>
<reference evidence="5" key="2">
    <citation type="journal article" date="2019" name="MicrobiologyOpen">
        <title>High-quality draft genome sequence of Gaiella occulta isolated from a 150 meter deep mineral water borehole and comparison with the genome sequences of other deep-branching lineages of the phylum Actinobacteria.</title>
        <authorList>
            <person name="Severino R."/>
            <person name="Froufe H.J.C."/>
            <person name="Barroso C."/>
            <person name="Albuquerque L."/>
            <person name="Lobo-da-Cunha A."/>
            <person name="da Costa M.S."/>
            <person name="Egas C."/>
        </authorList>
    </citation>
    <scope>NUCLEOTIDE SEQUENCE [LARGE SCALE GENOMIC DNA]</scope>
    <source>
        <strain evidence="5">F2-233</strain>
    </source>
</reference>
<evidence type="ECO:0000313" key="4">
    <source>
        <dbReference type="EMBL" id="RDI75265.1"/>
    </source>
</evidence>
<protein>
    <submittedName>
        <fullName evidence="4">Periplasmic binding protein</fullName>
    </submittedName>
</protein>
<dbReference type="PANTHER" id="PTHR30483">
    <property type="entry name" value="LEUCINE-SPECIFIC-BINDING PROTEIN"/>
    <property type="match status" value="1"/>
</dbReference>
<accession>A0A7M2YYN2</accession>
<dbReference type="InterPro" id="IPR028082">
    <property type="entry name" value="Peripla_BP_I"/>
</dbReference>
<dbReference type="RefSeq" id="WP_114795485.1">
    <property type="nucleotide sequence ID" value="NZ_QQZY01000002.1"/>
</dbReference>
<dbReference type="InterPro" id="IPR028081">
    <property type="entry name" value="Leu-bd"/>
</dbReference>
<dbReference type="SUPFAM" id="SSF53822">
    <property type="entry name" value="Periplasmic binding protein-like I"/>
    <property type="match status" value="1"/>
</dbReference>
<keyword evidence="5" id="KW-1185">Reference proteome</keyword>
<sequence>MTHRPFHRQSHPVERTQEGVMTLRRKGALTALLAAVAAFAVVAAGSASAAGKPIVIGWAFDSKGAMAPFDGPALAAAQIRVKQVNARGGVKGRPLSIVTCDTQGNKPAIAKACAVKLLGQKADIIFTTCDVDFAAPVVQEAISAGVLAVAPCIGTDQMGPKRFGAKGKLAFSFGNVAQDEGSAMAQYARARGWKTAALATDTVIVYFKDVVKAFKARFTQLGGKIVAEESYQSLGGSNAQNVVTRLNAKKADVIVTSTAGAFGALPQIIAGLRSLGNETPVLNSWAGDGTYWVTKDPKVTNYYFVTYASIFGDDPNKAVSALAKKVKAGTGGFVTGSAAVDGVVAAINRAGGSTNGAALAAQLEKFNKVPTLSGLVSFSPTLHSVFGRQYRVIKIQDNNAKVVGTVVAKVVPKI</sequence>
<gene>
    <name evidence="4" type="ORF">Gocc_1063</name>
</gene>
<reference evidence="4 5" key="1">
    <citation type="submission" date="2018-07" db="EMBL/GenBank/DDBJ databases">
        <title>High-quality-draft genome sequence of Gaiella occulta.</title>
        <authorList>
            <person name="Severino R."/>
            <person name="Froufe H.J.C."/>
            <person name="Rainey F.A."/>
            <person name="Barroso C."/>
            <person name="Albuquerque L."/>
            <person name="Lobo-Da-Cunha A."/>
            <person name="Da Costa M.S."/>
            <person name="Egas C."/>
        </authorList>
    </citation>
    <scope>NUCLEOTIDE SEQUENCE [LARGE SCALE GENOMIC DNA]</scope>
    <source>
        <strain evidence="4 5">F2-233</strain>
    </source>
</reference>
<feature type="domain" description="Leucine-binding protein" evidence="3">
    <location>
        <begin position="53"/>
        <end position="397"/>
    </location>
</feature>
<evidence type="ECO:0000313" key="5">
    <source>
        <dbReference type="Proteomes" id="UP000254134"/>
    </source>
</evidence>